<name>A0A1M5JGX4_9GAMM</name>
<dbReference type="RefSeq" id="WP_072841256.1">
    <property type="nucleotide sequence ID" value="NZ_FQVF01000021.1"/>
</dbReference>
<evidence type="ECO:0000313" key="3">
    <source>
        <dbReference type="Proteomes" id="UP000184517"/>
    </source>
</evidence>
<sequence length="632" mass="71514">MNTLHSPFGAPRKELISGLQKGVFALLFVLLLAFAGMYMLMSINLEKQNAQQEKLSELLGLVHSAEEHWLQWLLVGDRLIYNNDNSAKAPSSSHLHQMLVNEYRLMNSHISDFELTAGVDISNSLTLLDSLSLKELDVSPLTDSERDAAYSSFERLEAIDDELLQISVSLDYERQIFVDRLIWVPVAIFLILASIVIMLAAQFGRQLRSGFLSLHHVIDHRKHGHALVLPPRKMIDEFTDLSHLVDNELASRDFDIDQQRENLNLIEKALSQVDDPFFVTNYQGDIAWLSAGAERLWFRNTPLFESLFGIDSGLDDPIGERIADSILFSDQDLKLNLSDGVYWLSVQHFISDLDEDLSSLQRLVSIRTKVDIAEFDILHHSLALLERDVWNTPIRLSRQDSPYAGFAKSLEALRRKVVMLFDGLNASSVQTHSLEKITKLQQIASLIDEKTDHNESSVNDVVVMNEAPLEEFQVELNDMAWLSEQVRDSLILGYELVLQRLALVEKDLSSDVFLLGDVDRCLNEVRAGVLASLAATEGESEKVRRRFAIDIEHDISKVQDQIEGMKSMAASTLSLLESDRSVGVARLDRARESVNQMIERIHDLMSKTSVNISENKSDDVFIKKSSNEWDET</sequence>
<dbReference type="STRING" id="1122206.SAMN02745753_03835"/>
<proteinExistence type="predicted"/>
<dbReference type="Proteomes" id="UP000184517">
    <property type="component" value="Unassembled WGS sequence"/>
</dbReference>
<feature type="transmembrane region" description="Helical" evidence="1">
    <location>
        <begin position="22"/>
        <end position="41"/>
    </location>
</feature>
<keyword evidence="3" id="KW-1185">Reference proteome</keyword>
<evidence type="ECO:0000313" key="2">
    <source>
        <dbReference type="EMBL" id="SHG39824.1"/>
    </source>
</evidence>
<feature type="transmembrane region" description="Helical" evidence="1">
    <location>
        <begin position="181"/>
        <end position="203"/>
    </location>
</feature>
<keyword evidence="1" id="KW-1133">Transmembrane helix</keyword>
<organism evidence="2 3">
    <name type="scientific">Marinomonas polaris DSM 16579</name>
    <dbReference type="NCBI Taxonomy" id="1122206"/>
    <lineage>
        <taxon>Bacteria</taxon>
        <taxon>Pseudomonadati</taxon>
        <taxon>Pseudomonadota</taxon>
        <taxon>Gammaproteobacteria</taxon>
        <taxon>Oceanospirillales</taxon>
        <taxon>Oceanospirillaceae</taxon>
        <taxon>Marinomonas</taxon>
    </lineage>
</organism>
<keyword evidence="1" id="KW-0812">Transmembrane</keyword>
<dbReference type="AlphaFoldDB" id="A0A1M5JGX4"/>
<gene>
    <name evidence="2" type="ORF">SAMN02745753_03835</name>
</gene>
<protein>
    <submittedName>
        <fullName evidence="2">Uncharacterized protein</fullName>
    </submittedName>
</protein>
<dbReference type="OrthoDB" id="6099563at2"/>
<dbReference type="EMBL" id="FQVF01000021">
    <property type="protein sequence ID" value="SHG39824.1"/>
    <property type="molecule type" value="Genomic_DNA"/>
</dbReference>
<keyword evidence="1" id="KW-0472">Membrane</keyword>
<accession>A0A1M5JGX4</accession>
<reference evidence="3" key="1">
    <citation type="submission" date="2016-11" db="EMBL/GenBank/DDBJ databases">
        <authorList>
            <person name="Varghese N."/>
            <person name="Submissions S."/>
        </authorList>
    </citation>
    <scope>NUCLEOTIDE SEQUENCE [LARGE SCALE GENOMIC DNA]</scope>
    <source>
        <strain evidence="3">DSM 16579</strain>
    </source>
</reference>
<evidence type="ECO:0000256" key="1">
    <source>
        <dbReference type="SAM" id="Phobius"/>
    </source>
</evidence>